<dbReference type="EMBL" id="OZ020096">
    <property type="protein sequence ID" value="CAK9255137.1"/>
    <property type="molecule type" value="Genomic_DNA"/>
</dbReference>
<proteinExistence type="predicted"/>
<dbReference type="Gene3D" id="1.25.40.10">
    <property type="entry name" value="Tetratricopeptide repeat domain"/>
    <property type="match status" value="1"/>
</dbReference>
<organism evidence="1 2">
    <name type="scientific">Sphagnum jensenii</name>
    <dbReference type="NCBI Taxonomy" id="128206"/>
    <lineage>
        <taxon>Eukaryota</taxon>
        <taxon>Viridiplantae</taxon>
        <taxon>Streptophyta</taxon>
        <taxon>Embryophyta</taxon>
        <taxon>Bryophyta</taxon>
        <taxon>Sphagnophytina</taxon>
        <taxon>Sphagnopsida</taxon>
        <taxon>Sphagnales</taxon>
        <taxon>Sphagnaceae</taxon>
        <taxon>Sphagnum</taxon>
    </lineage>
</organism>
<dbReference type="InterPro" id="IPR019734">
    <property type="entry name" value="TPR_rpt"/>
</dbReference>
<protein>
    <submittedName>
        <fullName evidence="1">Uncharacterized protein</fullName>
    </submittedName>
</protein>
<reference evidence="1 2" key="1">
    <citation type="submission" date="2024-02" db="EMBL/GenBank/DDBJ databases">
        <authorList>
            <consortium name="ELIXIR-Norway"/>
            <consortium name="Elixir Norway"/>
        </authorList>
    </citation>
    <scope>NUCLEOTIDE SEQUENCE [LARGE SCALE GENOMIC DNA]</scope>
</reference>
<keyword evidence="2" id="KW-1185">Reference proteome</keyword>
<name>A0ABP0VLQ2_9BRYO</name>
<dbReference type="PANTHER" id="PTHR10098">
    <property type="entry name" value="RAPSYN-RELATED"/>
    <property type="match status" value="1"/>
</dbReference>
<sequence length="434" mass="48158">MFTVPETWRKRSISPIKVRNDRTPSIHHDNRRVSANGFLTVDQGIGTARGASLSAKLVYKLITSVFLKQWDEHEESESHKDGIPGFPLLNSISFDSPYPKASDHLDLNMPITSFIRMPASAVLHLPARTAVGHKQDQDLEKGGGIGERQKISDLSVIAESLRRQKDPEKYKDEAKALISMGVLYDNAQEFLKALDCYQNYLELCIKLGDAEGEAVAYNYIACSIQEHEDLKSTASKDNSNAPGELGSPSNAAAAAMYRKAAEFHRQHADKGDVEGKFVAYTNLGLVYAKLSQWADAANSHKRALKCATYLENPPKQCVAIGNLGFLLFRRGKMGAAKACIIRYLQICQILGDVQGTARAHYMLGTIAALFKKYKEAEEEFRSAMTTAQQCHDKQMEVFSKVQIGIARGKMELSRMLSSEDFNATMTTVSRRHSS</sequence>
<dbReference type="Proteomes" id="UP001497444">
    <property type="component" value="Chromosome 1"/>
</dbReference>
<evidence type="ECO:0000313" key="2">
    <source>
        <dbReference type="Proteomes" id="UP001497444"/>
    </source>
</evidence>
<evidence type="ECO:0000313" key="1">
    <source>
        <dbReference type="EMBL" id="CAK9255137.1"/>
    </source>
</evidence>
<gene>
    <name evidence="1" type="ORF">CSSPJE1EN1_LOCUS615</name>
</gene>
<dbReference type="SUPFAM" id="SSF48452">
    <property type="entry name" value="TPR-like"/>
    <property type="match status" value="2"/>
</dbReference>
<dbReference type="SMART" id="SM00028">
    <property type="entry name" value="TPR"/>
    <property type="match status" value="4"/>
</dbReference>
<dbReference type="PANTHER" id="PTHR10098:SF108">
    <property type="entry name" value="TETRATRICOPEPTIDE REPEAT PROTEIN 28"/>
    <property type="match status" value="1"/>
</dbReference>
<dbReference type="Pfam" id="PF13424">
    <property type="entry name" value="TPR_12"/>
    <property type="match status" value="1"/>
</dbReference>
<dbReference type="InterPro" id="IPR011990">
    <property type="entry name" value="TPR-like_helical_dom_sf"/>
</dbReference>
<accession>A0ABP0VLQ2</accession>